<dbReference type="Pfam" id="PF00104">
    <property type="entry name" value="Hormone_recep"/>
    <property type="match status" value="1"/>
</dbReference>
<feature type="domain" description="Nuclear receptor" evidence="11">
    <location>
        <begin position="93"/>
        <end position="168"/>
    </location>
</feature>
<organism evidence="13 14">
    <name type="scientific">Ditylenchus destructor</name>
    <dbReference type="NCBI Taxonomy" id="166010"/>
    <lineage>
        <taxon>Eukaryota</taxon>
        <taxon>Metazoa</taxon>
        <taxon>Ecdysozoa</taxon>
        <taxon>Nematoda</taxon>
        <taxon>Chromadorea</taxon>
        <taxon>Rhabditida</taxon>
        <taxon>Tylenchina</taxon>
        <taxon>Tylenchomorpha</taxon>
        <taxon>Sphaerularioidea</taxon>
        <taxon>Anguinidae</taxon>
        <taxon>Anguininae</taxon>
        <taxon>Ditylenchus</taxon>
    </lineage>
</organism>
<feature type="domain" description="NR LBD" evidence="12">
    <location>
        <begin position="267"/>
        <end position="359"/>
    </location>
</feature>
<keyword evidence="3" id="KW-0479">Metal-binding</keyword>
<evidence type="ECO:0000256" key="4">
    <source>
        <dbReference type="ARBA" id="ARBA00022771"/>
    </source>
</evidence>
<dbReference type="GO" id="GO:0008270">
    <property type="term" value="F:zinc ion binding"/>
    <property type="evidence" value="ECO:0007669"/>
    <property type="project" value="UniProtKB-KW"/>
</dbReference>
<dbReference type="InterPro" id="IPR035500">
    <property type="entry name" value="NHR-like_dom_sf"/>
</dbReference>
<evidence type="ECO:0000256" key="10">
    <source>
        <dbReference type="ARBA" id="ARBA00023242"/>
    </source>
</evidence>
<dbReference type="FunFam" id="3.30.50.10:FF:000030">
    <property type="entry name" value="Nuclear Hormone Receptor family"/>
    <property type="match status" value="1"/>
</dbReference>
<dbReference type="Proteomes" id="UP001201812">
    <property type="component" value="Unassembled WGS sequence"/>
</dbReference>
<dbReference type="SUPFAM" id="SSF57716">
    <property type="entry name" value="Glucocorticoid receptor-like (DNA-binding domain)"/>
    <property type="match status" value="1"/>
</dbReference>
<keyword evidence="7" id="KW-0238">DNA-binding</keyword>
<dbReference type="EMBL" id="JAKKPZ010000008">
    <property type="protein sequence ID" value="KAI1718168.1"/>
    <property type="molecule type" value="Genomic_DNA"/>
</dbReference>
<dbReference type="InterPro" id="IPR049636">
    <property type="entry name" value="HNF4-like_DBD"/>
</dbReference>
<dbReference type="InterPro" id="IPR000536">
    <property type="entry name" value="Nucl_hrmn_rcpt_lig-bd"/>
</dbReference>
<dbReference type="PANTHER" id="PTHR24083">
    <property type="entry name" value="NUCLEAR HORMONE RECEPTOR"/>
    <property type="match status" value="1"/>
</dbReference>
<evidence type="ECO:0000256" key="9">
    <source>
        <dbReference type="ARBA" id="ARBA00023170"/>
    </source>
</evidence>
<dbReference type="InterPro" id="IPR013088">
    <property type="entry name" value="Znf_NHR/GATA"/>
</dbReference>
<evidence type="ECO:0000256" key="2">
    <source>
        <dbReference type="ARBA" id="ARBA00005993"/>
    </source>
</evidence>
<evidence type="ECO:0000313" key="13">
    <source>
        <dbReference type="EMBL" id="KAI1718168.1"/>
    </source>
</evidence>
<dbReference type="PRINTS" id="PR00047">
    <property type="entry name" value="STROIDFINGER"/>
</dbReference>
<comment type="caution">
    <text evidence="13">The sequence shown here is derived from an EMBL/GenBank/DDBJ whole genome shotgun (WGS) entry which is preliminary data.</text>
</comment>
<sequence length="359" mass="41486">MMFTQPMMMTTQPINSKQIMEDYFQTNSSPKSYCPEFYVNYPNENVTPLSEFYVDRTPCPKNEPSGSVMDNTEEQSPESSWIVVKSDEATKMPTKCLICGYPTNCCHYDVASCNGCKTFFRRSLLASKQYTCKFNGMCNVEVLGISRCRACRFDRCILVGMNPKAMNLPSSSDAQKFSEYVSSRRRHLTEKFADSSPVLIGKLGPIFEETMEDKIIKSLLYVEERVRKIRESSHRPSEDVICRSIRELLEPNQQNILACADQYPKENSWPLTSELDMRHEIKRLKRDKQPHFLIMDILLSIEMAKTFPVFCQLDYNDQELLLKQVILANTLLLQAFYSYQMKSETIIMPNGFMPIHVTL</sequence>
<evidence type="ECO:0000256" key="1">
    <source>
        <dbReference type="ARBA" id="ARBA00004123"/>
    </source>
</evidence>
<name>A0AAD4NB56_9BILA</name>
<dbReference type="GO" id="GO:0000978">
    <property type="term" value="F:RNA polymerase II cis-regulatory region sequence-specific DNA binding"/>
    <property type="evidence" value="ECO:0007669"/>
    <property type="project" value="InterPro"/>
</dbReference>
<keyword evidence="9" id="KW-0675">Receptor</keyword>
<dbReference type="PROSITE" id="PS51843">
    <property type="entry name" value="NR_LBD"/>
    <property type="match status" value="1"/>
</dbReference>
<dbReference type="InterPro" id="IPR001628">
    <property type="entry name" value="Znf_hrmn_rcpt"/>
</dbReference>
<dbReference type="AlphaFoldDB" id="A0AAD4NB56"/>
<keyword evidence="6" id="KW-0805">Transcription regulation</keyword>
<evidence type="ECO:0000256" key="6">
    <source>
        <dbReference type="ARBA" id="ARBA00023015"/>
    </source>
</evidence>
<dbReference type="PROSITE" id="PS51030">
    <property type="entry name" value="NUCLEAR_REC_DBD_2"/>
    <property type="match status" value="1"/>
</dbReference>
<evidence type="ECO:0000256" key="5">
    <source>
        <dbReference type="ARBA" id="ARBA00022833"/>
    </source>
</evidence>
<dbReference type="InterPro" id="IPR050274">
    <property type="entry name" value="Nuclear_hormone_rcpt_NR2"/>
</dbReference>
<comment type="similarity">
    <text evidence="2">Belongs to the nuclear hormone receptor family.</text>
</comment>
<dbReference type="Gene3D" id="3.30.50.10">
    <property type="entry name" value="Erythroid Transcription Factor GATA-1, subunit A"/>
    <property type="match status" value="1"/>
</dbReference>
<dbReference type="SUPFAM" id="SSF48508">
    <property type="entry name" value="Nuclear receptor ligand-binding domain"/>
    <property type="match status" value="1"/>
</dbReference>
<keyword evidence="10" id="KW-0539">Nucleus</keyword>
<keyword evidence="8" id="KW-0804">Transcription</keyword>
<gene>
    <name evidence="13" type="ORF">DdX_06584</name>
</gene>
<reference evidence="13" key="1">
    <citation type="submission" date="2022-01" db="EMBL/GenBank/DDBJ databases">
        <title>Genome Sequence Resource for Two Populations of Ditylenchus destructor, the Migratory Endoparasitic Phytonematode.</title>
        <authorList>
            <person name="Zhang H."/>
            <person name="Lin R."/>
            <person name="Xie B."/>
        </authorList>
    </citation>
    <scope>NUCLEOTIDE SEQUENCE</scope>
    <source>
        <strain evidence="13">BazhouSP</strain>
    </source>
</reference>
<accession>A0AAD4NB56</accession>
<proteinExistence type="inferred from homology"/>
<comment type="subcellular location">
    <subcellularLocation>
        <location evidence="1">Nucleus</location>
    </subcellularLocation>
</comment>
<evidence type="ECO:0000313" key="14">
    <source>
        <dbReference type="Proteomes" id="UP001201812"/>
    </source>
</evidence>
<dbReference type="Pfam" id="PF00105">
    <property type="entry name" value="zf-C4"/>
    <property type="match status" value="1"/>
</dbReference>
<keyword evidence="14" id="KW-1185">Reference proteome</keyword>
<evidence type="ECO:0000256" key="3">
    <source>
        <dbReference type="ARBA" id="ARBA00022723"/>
    </source>
</evidence>
<evidence type="ECO:0000256" key="8">
    <source>
        <dbReference type="ARBA" id="ARBA00023163"/>
    </source>
</evidence>
<evidence type="ECO:0000259" key="12">
    <source>
        <dbReference type="PROSITE" id="PS51843"/>
    </source>
</evidence>
<keyword evidence="5" id="KW-0862">Zinc</keyword>
<dbReference type="CDD" id="cd06960">
    <property type="entry name" value="NR_DBD_HNF4A"/>
    <property type="match status" value="1"/>
</dbReference>
<dbReference type="SMART" id="SM00399">
    <property type="entry name" value="ZnF_C4"/>
    <property type="match status" value="1"/>
</dbReference>
<dbReference type="GO" id="GO:0003700">
    <property type="term" value="F:DNA-binding transcription factor activity"/>
    <property type="evidence" value="ECO:0007669"/>
    <property type="project" value="InterPro"/>
</dbReference>
<protein>
    <submittedName>
        <fullName evidence="13">Zinc finger, c4 type (Two domains) domain-containing protein</fullName>
    </submittedName>
</protein>
<evidence type="ECO:0000259" key="11">
    <source>
        <dbReference type="PROSITE" id="PS51030"/>
    </source>
</evidence>
<evidence type="ECO:0000256" key="7">
    <source>
        <dbReference type="ARBA" id="ARBA00023125"/>
    </source>
</evidence>
<dbReference type="Gene3D" id="1.10.565.10">
    <property type="entry name" value="Retinoid X Receptor"/>
    <property type="match status" value="1"/>
</dbReference>
<keyword evidence="4" id="KW-0863">Zinc-finger</keyword>
<dbReference type="GO" id="GO:0005634">
    <property type="term" value="C:nucleus"/>
    <property type="evidence" value="ECO:0007669"/>
    <property type="project" value="UniProtKB-SubCell"/>
</dbReference>